<feature type="domain" description="Nudix hydrolase" evidence="4">
    <location>
        <begin position="23"/>
        <end position="147"/>
    </location>
</feature>
<evidence type="ECO:0000256" key="3">
    <source>
        <dbReference type="RuleBase" id="RU003476"/>
    </source>
</evidence>
<proteinExistence type="inferred from homology"/>
<dbReference type="PANTHER" id="PTHR43046">
    <property type="entry name" value="GDP-MANNOSE MANNOSYL HYDROLASE"/>
    <property type="match status" value="1"/>
</dbReference>
<comment type="similarity">
    <text evidence="3">Belongs to the Nudix hydrolase family.</text>
</comment>
<dbReference type="InterPro" id="IPR020084">
    <property type="entry name" value="NUDIX_hydrolase_CS"/>
</dbReference>
<name>A0ABS1WB92_9GAMM</name>
<dbReference type="InterPro" id="IPR020476">
    <property type="entry name" value="Nudix_hydrolase"/>
</dbReference>
<evidence type="ECO:0000259" key="4">
    <source>
        <dbReference type="PROSITE" id="PS51462"/>
    </source>
</evidence>
<dbReference type="CDD" id="cd04680">
    <property type="entry name" value="NUDIX_Hydrolase"/>
    <property type="match status" value="1"/>
</dbReference>
<dbReference type="InterPro" id="IPR000086">
    <property type="entry name" value="NUDIX_hydrolase_dom"/>
</dbReference>
<dbReference type="RefSeq" id="WP_203113121.1">
    <property type="nucleotide sequence ID" value="NZ_JADOBG010000022.1"/>
</dbReference>
<evidence type="ECO:0000313" key="5">
    <source>
        <dbReference type="EMBL" id="MBL7526625.1"/>
    </source>
</evidence>
<dbReference type="PROSITE" id="PS51462">
    <property type="entry name" value="NUDIX"/>
    <property type="match status" value="1"/>
</dbReference>
<dbReference type="EMBL" id="JADWVN010000016">
    <property type="protein sequence ID" value="MBL7526625.1"/>
    <property type="molecule type" value="Genomic_DNA"/>
</dbReference>
<dbReference type="Pfam" id="PF00293">
    <property type="entry name" value="NUDIX"/>
    <property type="match status" value="1"/>
</dbReference>
<sequence>MNITPLYQIATRVLRRYQSFLGISTLGARAIILNENNQVLLVQHTYQPHWYIPGGGVKKGESTKAALLRELKEEVGLTLLEEPILFGIYHRYQLKVNDYPVVYVVKKFSLTETYSREIENTGWFDYTALPETTSPGTKRRLSEYFTNQTPSETW</sequence>
<dbReference type="PRINTS" id="PR00502">
    <property type="entry name" value="NUDIXFAMILY"/>
</dbReference>
<dbReference type="PROSITE" id="PS00893">
    <property type="entry name" value="NUDIX_BOX"/>
    <property type="match status" value="1"/>
</dbReference>
<comment type="cofactor">
    <cofactor evidence="1">
        <name>Mg(2+)</name>
        <dbReference type="ChEBI" id="CHEBI:18420"/>
    </cofactor>
</comment>
<reference evidence="5 6" key="1">
    <citation type="submission" date="2020-12" db="EMBL/GenBank/DDBJ databases">
        <title>WGS of Legionella: environmental sample.</title>
        <authorList>
            <person name="Cristino S."/>
            <person name="Girolamini L."/>
            <person name="Salaris S."/>
            <person name="Pascale M.R."/>
            <person name="Mazzotta M."/>
            <person name="Orsini M."/>
            <person name="Grottola A."/>
        </authorList>
    </citation>
    <scope>NUCLEOTIDE SEQUENCE [LARGE SCALE GENOMIC DNA]</scope>
    <source>
        <strain evidence="5 6">30cs62</strain>
    </source>
</reference>
<accession>A0ABS1WB92</accession>
<evidence type="ECO:0000256" key="1">
    <source>
        <dbReference type="ARBA" id="ARBA00001946"/>
    </source>
</evidence>
<dbReference type="PANTHER" id="PTHR43046:SF14">
    <property type="entry name" value="MUTT_NUDIX FAMILY PROTEIN"/>
    <property type="match status" value="1"/>
</dbReference>
<dbReference type="Gene3D" id="3.90.79.10">
    <property type="entry name" value="Nucleoside Triphosphate Pyrophosphohydrolase"/>
    <property type="match status" value="1"/>
</dbReference>
<organism evidence="5 6">
    <name type="scientific">Legionella bononiensis</name>
    <dbReference type="NCBI Taxonomy" id="2793102"/>
    <lineage>
        <taxon>Bacteria</taxon>
        <taxon>Pseudomonadati</taxon>
        <taxon>Pseudomonadota</taxon>
        <taxon>Gammaproteobacteria</taxon>
        <taxon>Legionellales</taxon>
        <taxon>Legionellaceae</taxon>
        <taxon>Legionella</taxon>
    </lineage>
</organism>
<dbReference type="SUPFAM" id="SSF55811">
    <property type="entry name" value="Nudix"/>
    <property type="match status" value="1"/>
</dbReference>
<gene>
    <name evidence="5" type="ORF">I5282_08590</name>
</gene>
<keyword evidence="6" id="KW-1185">Reference proteome</keyword>
<dbReference type="InterPro" id="IPR015797">
    <property type="entry name" value="NUDIX_hydrolase-like_dom_sf"/>
</dbReference>
<comment type="caution">
    <text evidence="5">The sequence shown here is derived from an EMBL/GenBank/DDBJ whole genome shotgun (WGS) entry which is preliminary data.</text>
</comment>
<evidence type="ECO:0000256" key="2">
    <source>
        <dbReference type="ARBA" id="ARBA00022801"/>
    </source>
</evidence>
<protein>
    <submittedName>
        <fullName evidence="5">NUDIX domain-containing protein</fullName>
    </submittedName>
</protein>
<keyword evidence="2 3" id="KW-0378">Hydrolase</keyword>
<evidence type="ECO:0000313" key="6">
    <source>
        <dbReference type="Proteomes" id="UP000809910"/>
    </source>
</evidence>
<dbReference type="Proteomes" id="UP000809910">
    <property type="component" value="Unassembled WGS sequence"/>
</dbReference>